<gene>
    <name evidence="1" type="ORF">S03H2_52017</name>
</gene>
<organism evidence="1">
    <name type="scientific">marine sediment metagenome</name>
    <dbReference type="NCBI Taxonomy" id="412755"/>
    <lineage>
        <taxon>unclassified sequences</taxon>
        <taxon>metagenomes</taxon>
        <taxon>ecological metagenomes</taxon>
    </lineage>
</organism>
<proteinExistence type="predicted"/>
<sequence>FSGFYPIDNGKTYHFSGQICDTPAHQFHSKVIFHR</sequence>
<dbReference type="EMBL" id="BARU01033034">
    <property type="protein sequence ID" value="GAH63130.1"/>
    <property type="molecule type" value="Genomic_DNA"/>
</dbReference>
<dbReference type="AlphaFoldDB" id="X1I1E3"/>
<protein>
    <submittedName>
        <fullName evidence="1">Uncharacterized protein</fullName>
    </submittedName>
</protein>
<comment type="caution">
    <text evidence="1">The sequence shown here is derived from an EMBL/GenBank/DDBJ whole genome shotgun (WGS) entry which is preliminary data.</text>
</comment>
<reference evidence="1" key="1">
    <citation type="journal article" date="2014" name="Front. Microbiol.">
        <title>High frequency of phylogenetically diverse reductive dehalogenase-homologous genes in deep subseafloor sedimentary metagenomes.</title>
        <authorList>
            <person name="Kawai M."/>
            <person name="Futagami T."/>
            <person name="Toyoda A."/>
            <person name="Takaki Y."/>
            <person name="Nishi S."/>
            <person name="Hori S."/>
            <person name="Arai W."/>
            <person name="Tsubouchi T."/>
            <person name="Morono Y."/>
            <person name="Uchiyama I."/>
            <person name="Ito T."/>
            <person name="Fujiyama A."/>
            <person name="Inagaki F."/>
            <person name="Takami H."/>
        </authorList>
    </citation>
    <scope>NUCLEOTIDE SEQUENCE</scope>
    <source>
        <strain evidence="1">Expedition CK06-06</strain>
    </source>
</reference>
<accession>X1I1E3</accession>
<name>X1I1E3_9ZZZZ</name>
<feature type="non-terminal residue" evidence="1">
    <location>
        <position position="1"/>
    </location>
</feature>
<evidence type="ECO:0000313" key="1">
    <source>
        <dbReference type="EMBL" id="GAH63130.1"/>
    </source>
</evidence>